<sequence length="215" mass="23160">MKLILTISAFFSLASPLFGQSTSAVNIDHAITRITSPRNIAAAVPAQPSAPPPGIPIPESGISNLISLLQRLSEQAIVLQKTLSRVELDKNSIPSIRAQTRAITATGDASIAQALASDYLDTLDSTRVTLSTVALKPIFGHLLKLIKNKKIPLCEIQYCKEMHDWIGVVRTSALRLCVAVTGIVKISEGLVVEEAWASVDRRFPAVLVEFHGPFA</sequence>
<evidence type="ECO:0000313" key="2">
    <source>
        <dbReference type="EMBL" id="BCR99270.1"/>
    </source>
</evidence>
<dbReference type="Proteomes" id="UP000075230">
    <property type="component" value="Unassembled WGS sequence"/>
</dbReference>
<dbReference type="AlphaFoldDB" id="A0A146FI24"/>
<reference evidence="2" key="4">
    <citation type="submission" date="2021-02" db="EMBL/GenBank/DDBJ databases">
        <title>Aspergillus luchuensis mut. kawachii IFO 4304 genome sequence.</title>
        <authorList>
            <person name="Mori K."/>
            <person name="Kadooka C."/>
            <person name="Goto M."/>
            <person name="Futagami T."/>
        </authorList>
    </citation>
    <scope>NUCLEOTIDE SEQUENCE</scope>
    <source>
        <strain evidence="2">IFO 4308</strain>
    </source>
</reference>
<accession>A0A146FI24</accession>
<evidence type="ECO:0000313" key="4">
    <source>
        <dbReference type="Proteomes" id="UP000075230"/>
    </source>
</evidence>
<dbReference type="RefSeq" id="XP_041543033.1">
    <property type="nucleotide sequence ID" value="XM_041689339.1"/>
</dbReference>
<proteinExistence type="predicted"/>
<reference evidence="2" key="3">
    <citation type="submission" date="2021-01" db="EMBL/GenBank/DDBJ databases">
        <authorList>
            <consortium name="Aspergillus luchuensis mut. kawachii IFO 4304 genome sequencing consortium"/>
            <person name="Kazuki M."/>
            <person name="Futagami T."/>
        </authorList>
    </citation>
    <scope>NUCLEOTIDE SEQUENCE</scope>
    <source>
        <strain evidence="2">IFO 4308</strain>
    </source>
</reference>
<organism evidence="3 4">
    <name type="scientific">Aspergillus kawachii</name>
    <name type="common">White koji mold</name>
    <name type="synonym">Aspergillus awamori var. kawachi</name>
    <dbReference type="NCBI Taxonomy" id="1069201"/>
    <lineage>
        <taxon>Eukaryota</taxon>
        <taxon>Fungi</taxon>
        <taxon>Dikarya</taxon>
        <taxon>Ascomycota</taxon>
        <taxon>Pezizomycotina</taxon>
        <taxon>Eurotiomycetes</taxon>
        <taxon>Eurotiomycetidae</taxon>
        <taxon>Eurotiales</taxon>
        <taxon>Aspergillaceae</taxon>
        <taxon>Aspergillus</taxon>
        <taxon>Aspergillus subgen. Circumdati</taxon>
    </lineage>
</organism>
<protein>
    <submittedName>
        <fullName evidence="3">Similar to An14g02770</fullName>
    </submittedName>
</protein>
<reference evidence="4" key="2">
    <citation type="submission" date="2016-02" db="EMBL/GenBank/DDBJ databases">
        <title>Genome sequencing of Aspergillus luchuensis NBRC 4314.</title>
        <authorList>
            <person name="Yamada O."/>
        </authorList>
    </citation>
    <scope>NUCLEOTIDE SEQUENCE [LARGE SCALE GENOMIC DNA]</scope>
    <source>
        <strain evidence="4">RIB 2604</strain>
    </source>
</reference>
<evidence type="ECO:0000256" key="1">
    <source>
        <dbReference type="SAM" id="SignalP"/>
    </source>
</evidence>
<dbReference type="KEGG" id="aluc:AKAW2_40953A"/>
<dbReference type="VEuPathDB" id="FungiDB:ASPFODRAFT_208924"/>
<dbReference type="OrthoDB" id="4470623at2759"/>
<evidence type="ECO:0000313" key="5">
    <source>
        <dbReference type="Proteomes" id="UP000661280"/>
    </source>
</evidence>
<keyword evidence="5" id="KW-1185">Reference proteome</keyword>
<dbReference type="Proteomes" id="UP000661280">
    <property type="component" value="Chromosome 4"/>
</dbReference>
<gene>
    <name evidence="2" type="ORF">AKAW2_40953A</name>
    <name evidence="3" type="ORF">RIB2604_01900940</name>
</gene>
<feature type="chain" id="PRO_5042682499" evidence="1">
    <location>
        <begin position="20"/>
        <end position="215"/>
    </location>
</feature>
<feature type="signal peptide" evidence="1">
    <location>
        <begin position="1"/>
        <end position="19"/>
    </location>
</feature>
<dbReference type="EMBL" id="BCWF01000019">
    <property type="protein sequence ID" value="GAT25142.1"/>
    <property type="molecule type" value="Genomic_DNA"/>
</dbReference>
<dbReference type="GeneID" id="64960592"/>
<name>A0A146FI24_ASPKA</name>
<dbReference type="EMBL" id="AP024428">
    <property type="protein sequence ID" value="BCR99270.1"/>
    <property type="molecule type" value="Genomic_DNA"/>
</dbReference>
<reference evidence="3 4" key="1">
    <citation type="journal article" date="2016" name="DNA Res.">
        <title>Genome sequence of Aspergillus luchuensis NBRC 4314.</title>
        <authorList>
            <person name="Yamada O."/>
            <person name="Machida M."/>
            <person name="Hosoyama A."/>
            <person name="Goto M."/>
            <person name="Takahashi T."/>
            <person name="Futagami T."/>
            <person name="Yamagata Y."/>
            <person name="Takeuchi M."/>
            <person name="Kobayashi T."/>
            <person name="Koike H."/>
            <person name="Abe K."/>
            <person name="Asai K."/>
            <person name="Arita M."/>
            <person name="Fujita N."/>
            <person name="Fukuda K."/>
            <person name="Higa K."/>
            <person name="Horikawa H."/>
            <person name="Ishikawa T."/>
            <person name="Jinno K."/>
            <person name="Kato Y."/>
            <person name="Kirimura K."/>
            <person name="Mizutani O."/>
            <person name="Nakasone K."/>
            <person name="Sano M."/>
            <person name="Shiraishi Y."/>
            <person name="Tsukahara M."/>
            <person name="Gomi K."/>
        </authorList>
    </citation>
    <scope>NUCLEOTIDE SEQUENCE [LARGE SCALE GENOMIC DNA]</scope>
    <source>
        <strain evidence="3 4">RIB 2604</strain>
    </source>
</reference>
<keyword evidence="1" id="KW-0732">Signal</keyword>
<evidence type="ECO:0000313" key="3">
    <source>
        <dbReference type="EMBL" id="GAT25142.1"/>
    </source>
</evidence>